<name>A0A1G6YPN6_9ACTN</name>
<dbReference type="RefSeq" id="WP_172804021.1">
    <property type="nucleotide sequence ID" value="NZ_LT629688.1"/>
</dbReference>
<dbReference type="InterPro" id="IPR011075">
    <property type="entry name" value="TetR_C"/>
</dbReference>
<dbReference type="InterPro" id="IPR009057">
    <property type="entry name" value="Homeodomain-like_sf"/>
</dbReference>
<reference evidence="7 8" key="1">
    <citation type="submission" date="2016-10" db="EMBL/GenBank/DDBJ databases">
        <authorList>
            <person name="de Groot N.N."/>
        </authorList>
    </citation>
    <scope>NUCLEOTIDE SEQUENCE [LARGE SCALE GENOMIC DNA]</scope>
    <source>
        <strain evidence="7 8">MON 2.2</strain>
    </source>
</reference>
<evidence type="ECO:0000256" key="4">
    <source>
        <dbReference type="PROSITE-ProRule" id="PRU00335"/>
    </source>
</evidence>
<dbReference type="InterPro" id="IPR036271">
    <property type="entry name" value="Tet_transcr_reg_TetR-rel_C_sf"/>
</dbReference>
<organism evidence="7 8">
    <name type="scientific">Auraticoccus monumenti</name>
    <dbReference type="NCBI Taxonomy" id="675864"/>
    <lineage>
        <taxon>Bacteria</taxon>
        <taxon>Bacillati</taxon>
        <taxon>Actinomycetota</taxon>
        <taxon>Actinomycetes</taxon>
        <taxon>Propionibacteriales</taxon>
        <taxon>Propionibacteriaceae</taxon>
        <taxon>Auraticoccus</taxon>
    </lineage>
</organism>
<feature type="DNA-binding region" description="H-T-H motif" evidence="4">
    <location>
        <begin position="48"/>
        <end position="67"/>
    </location>
</feature>
<dbReference type="Pfam" id="PF16859">
    <property type="entry name" value="TetR_C_11"/>
    <property type="match status" value="1"/>
</dbReference>
<protein>
    <submittedName>
        <fullName evidence="7">DNA-binding transcriptional regulator, AcrR family</fullName>
    </submittedName>
</protein>
<dbReference type="Pfam" id="PF00440">
    <property type="entry name" value="TetR_N"/>
    <property type="match status" value="1"/>
</dbReference>
<accession>A0A1G6YPN6</accession>
<dbReference type="SUPFAM" id="SSF46689">
    <property type="entry name" value="Homeodomain-like"/>
    <property type="match status" value="1"/>
</dbReference>
<dbReference type="PANTHER" id="PTHR30055:SF148">
    <property type="entry name" value="TETR-FAMILY TRANSCRIPTIONAL REGULATOR"/>
    <property type="match status" value="1"/>
</dbReference>
<evidence type="ECO:0000313" key="7">
    <source>
        <dbReference type="EMBL" id="SDD92359.1"/>
    </source>
</evidence>
<feature type="region of interest" description="Disordered" evidence="5">
    <location>
        <begin position="1"/>
        <end position="26"/>
    </location>
</feature>
<sequence length="215" mass="22611">MSAPDPSPAARGADSATRRPGGRTARTRAVVLDAALEELATSDDGDLTLDRIATRAGVPRSTIYRRWGGLDGVLLEAIATFATDQARVPDTGRVEDDLRLWARSVHHTLTDPVSGRAVAALLGRASTRTAALRHRFWSVRSALVRPVVQRAVERGQLPDGTDADDVIRHVGAPLYYSLFVLGEPITPATADLAAAATAAAAHAGVFVRPAGALPA</sequence>
<dbReference type="Proteomes" id="UP000198546">
    <property type="component" value="Chromosome i"/>
</dbReference>
<evidence type="ECO:0000256" key="3">
    <source>
        <dbReference type="ARBA" id="ARBA00023163"/>
    </source>
</evidence>
<dbReference type="SUPFAM" id="SSF48498">
    <property type="entry name" value="Tetracyclin repressor-like, C-terminal domain"/>
    <property type="match status" value="1"/>
</dbReference>
<dbReference type="EMBL" id="LT629688">
    <property type="protein sequence ID" value="SDD92359.1"/>
    <property type="molecule type" value="Genomic_DNA"/>
</dbReference>
<dbReference type="AlphaFoldDB" id="A0A1G6YPN6"/>
<evidence type="ECO:0000256" key="1">
    <source>
        <dbReference type="ARBA" id="ARBA00023015"/>
    </source>
</evidence>
<dbReference type="STRING" id="675864.SAMN04489747_2065"/>
<keyword evidence="8" id="KW-1185">Reference proteome</keyword>
<evidence type="ECO:0000256" key="5">
    <source>
        <dbReference type="SAM" id="MobiDB-lite"/>
    </source>
</evidence>
<gene>
    <name evidence="7" type="ORF">SAMN04489747_2065</name>
</gene>
<dbReference type="InterPro" id="IPR050109">
    <property type="entry name" value="HTH-type_TetR-like_transc_reg"/>
</dbReference>
<evidence type="ECO:0000256" key="2">
    <source>
        <dbReference type="ARBA" id="ARBA00023125"/>
    </source>
</evidence>
<dbReference type="Gene3D" id="1.10.10.60">
    <property type="entry name" value="Homeodomain-like"/>
    <property type="match status" value="1"/>
</dbReference>
<dbReference type="PROSITE" id="PS50977">
    <property type="entry name" value="HTH_TETR_2"/>
    <property type="match status" value="1"/>
</dbReference>
<dbReference type="GO" id="GO:0003700">
    <property type="term" value="F:DNA-binding transcription factor activity"/>
    <property type="evidence" value="ECO:0007669"/>
    <property type="project" value="TreeGrafter"/>
</dbReference>
<dbReference type="PANTHER" id="PTHR30055">
    <property type="entry name" value="HTH-TYPE TRANSCRIPTIONAL REGULATOR RUTR"/>
    <property type="match status" value="1"/>
</dbReference>
<evidence type="ECO:0000259" key="6">
    <source>
        <dbReference type="PROSITE" id="PS50977"/>
    </source>
</evidence>
<dbReference type="GO" id="GO:0000976">
    <property type="term" value="F:transcription cis-regulatory region binding"/>
    <property type="evidence" value="ECO:0007669"/>
    <property type="project" value="TreeGrafter"/>
</dbReference>
<dbReference type="Gene3D" id="1.10.357.10">
    <property type="entry name" value="Tetracycline Repressor, domain 2"/>
    <property type="match status" value="1"/>
</dbReference>
<keyword evidence="1" id="KW-0805">Transcription regulation</keyword>
<proteinExistence type="predicted"/>
<keyword evidence="3" id="KW-0804">Transcription</keyword>
<keyword evidence="2 4" id="KW-0238">DNA-binding</keyword>
<feature type="domain" description="HTH tetR-type" evidence="6">
    <location>
        <begin position="25"/>
        <end position="85"/>
    </location>
</feature>
<dbReference type="InterPro" id="IPR001647">
    <property type="entry name" value="HTH_TetR"/>
</dbReference>
<evidence type="ECO:0000313" key="8">
    <source>
        <dbReference type="Proteomes" id="UP000198546"/>
    </source>
</evidence>